<accession>A0A0S4JHM6</accession>
<keyword evidence="2 3" id="KW-0812">Transmembrane</keyword>
<feature type="transmembrane region" description="Helical" evidence="2">
    <location>
        <begin position="57"/>
        <end position="76"/>
    </location>
</feature>
<feature type="compositionally biased region" description="Acidic residues" evidence="1">
    <location>
        <begin position="24"/>
        <end position="35"/>
    </location>
</feature>
<evidence type="ECO:0000313" key="3">
    <source>
        <dbReference type="EMBL" id="CUG90024.1"/>
    </source>
</evidence>
<keyword evidence="2" id="KW-1133">Transmembrane helix</keyword>
<evidence type="ECO:0000313" key="4">
    <source>
        <dbReference type="Proteomes" id="UP000051952"/>
    </source>
</evidence>
<dbReference type="Proteomes" id="UP000051952">
    <property type="component" value="Unassembled WGS sequence"/>
</dbReference>
<evidence type="ECO:0000256" key="2">
    <source>
        <dbReference type="SAM" id="Phobius"/>
    </source>
</evidence>
<organism evidence="3 4">
    <name type="scientific">Bodo saltans</name>
    <name type="common">Flagellated protozoan</name>
    <dbReference type="NCBI Taxonomy" id="75058"/>
    <lineage>
        <taxon>Eukaryota</taxon>
        <taxon>Discoba</taxon>
        <taxon>Euglenozoa</taxon>
        <taxon>Kinetoplastea</taxon>
        <taxon>Metakinetoplastina</taxon>
        <taxon>Eubodonida</taxon>
        <taxon>Bodonidae</taxon>
        <taxon>Bodo</taxon>
    </lineage>
</organism>
<protein>
    <submittedName>
        <fullName evidence="3">Transmembrane protein, putative</fullName>
    </submittedName>
</protein>
<dbReference type="EMBL" id="CYKH01001784">
    <property type="protein sequence ID" value="CUG90024.1"/>
    <property type="molecule type" value="Genomic_DNA"/>
</dbReference>
<reference evidence="4" key="1">
    <citation type="submission" date="2015-09" db="EMBL/GenBank/DDBJ databases">
        <authorList>
            <consortium name="Pathogen Informatics"/>
        </authorList>
    </citation>
    <scope>NUCLEOTIDE SEQUENCE [LARGE SCALE GENOMIC DNA]</scope>
    <source>
        <strain evidence="4">Lake Konstanz</strain>
    </source>
</reference>
<dbReference type="VEuPathDB" id="TriTrypDB:BSAL_24620"/>
<keyword evidence="4" id="KW-1185">Reference proteome</keyword>
<gene>
    <name evidence="3" type="ORF">BSAL_24620</name>
</gene>
<dbReference type="AlphaFoldDB" id="A0A0S4JHM6"/>
<feature type="region of interest" description="Disordered" evidence="1">
    <location>
        <begin position="1"/>
        <end position="44"/>
    </location>
</feature>
<name>A0A0S4JHM6_BODSA</name>
<proteinExistence type="predicted"/>
<evidence type="ECO:0000256" key="1">
    <source>
        <dbReference type="SAM" id="MobiDB-lite"/>
    </source>
</evidence>
<sequence>MKVIEKIPADSAAEGTQQSNDKAEAEDEEVEEEPVDPPAPTKSTSYTACYRKDIGRFSISPAMVVVLLTLMSIAFGENFASKGDVFEHAVARFLYFAVQVFKDRPVAELVDFIVGHFAVVGKDAQHILNAEHVLCPSNKTATVVRNVVAFSSLTLRMSASLNQDNLINGMMERSKPPRTEDATLSAEDKLTKIKREEACEQFEKFWKAGTGAWIETITGSVGSADVVLHIPGVLTLPIQCKDISESYKAQQIKAAMHRVLENQRVTEITVPALFSRKLFGLGAPVIPVLYKSRLTTLTHFTSKYPEKKMSVAKFDAIGPGCIMAEGIGEGKISKFDGASATIDEFCKVQRLHRIRQNLMLFELRPEEPKAVVVVATAPEQPEPKQSVPPTGKYCGSFCYKFTKDLYDYIMSRGV</sequence>
<keyword evidence="2" id="KW-0472">Membrane</keyword>